<gene>
    <name evidence="2" type="ORF">HMPREF1541_00223</name>
</gene>
<dbReference type="InParanoid" id="W2SBQ4"/>
<dbReference type="eggNOG" id="ENOG502SVSU">
    <property type="taxonomic scope" value="Eukaryota"/>
</dbReference>
<dbReference type="EMBL" id="KB822711">
    <property type="protein sequence ID" value="ETN46040.1"/>
    <property type="molecule type" value="Genomic_DNA"/>
</dbReference>
<dbReference type="HOGENOM" id="CLU_040823_0_0_1"/>
<name>W2SBQ4_CYPE1</name>
<keyword evidence="3" id="KW-1185">Reference proteome</keyword>
<dbReference type="GeneID" id="19967562"/>
<dbReference type="OrthoDB" id="25129at2759"/>
<feature type="region of interest" description="Disordered" evidence="1">
    <location>
        <begin position="306"/>
        <end position="326"/>
    </location>
</feature>
<protein>
    <submittedName>
        <fullName evidence="2">Uncharacterized protein</fullName>
    </submittedName>
</protein>
<accession>W2SBQ4</accession>
<dbReference type="AlphaFoldDB" id="W2SBQ4"/>
<dbReference type="VEuPathDB" id="FungiDB:HMPREF1541_00223"/>
<dbReference type="Gene3D" id="3.30.200.20">
    <property type="entry name" value="Phosphorylase Kinase, domain 1"/>
    <property type="match status" value="1"/>
</dbReference>
<sequence>MIDRLDTAPLWSEHRSLILKHAPPFIAGIGPKAPFNVRRQEIEATLLRLFSCADQTTPRLGVLANNPLVSIPKLVKHDEDHDVLIMTDLGELPNLSDVFTDLGGGLPGGTSSTYAATHAVWNANEAAFSNLGQRLGNFFADLHSPRTLAEARMLLSEMGKDLSNPAARDIVLEGAIKPVGDQLKRFPDLVDADEAARLFGILVDDFRRENNQEEESLVLGDCWTGAILVSAPSGESETGTDKKSMKIGVIDWEFASVGRGAHGDMAQFLAHLELLSISAFQSLRFVTHQSAIETLMDSMISTYRERSAHQVTRQSQSSTAGNDLGDDDGSLRYTKAARSALLCHGAEIINNAFWKKWRCVRSDCPLWGTPHSDEARIHECTLIKNMVMSGLQCLRMAMHKQTAVGHENGHPFSRAASAPGSRILDLFHDNNDRSDRLFEESISVPRFDNSTVEPGVQSVRSMPSAIVAVPPV</sequence>
<evidence type="ECO:0000313" key="3">
    <source>
        <dbReference type="Proteomes" id="UP000030752"/>
    </source>
</evidence>
<dbReference type="Proteomes" id="UP000030752">
    <property type="component" value="Unassembled WGS sequence"/>
</dbReference>
<evidence type="ECO:0000313" key="2">
    <source>
        <dbReference type="EMBL" id="ETN46040.1"/>
    </source>
</evidence>
<dbReference type="RefSeq" id="XP_008710752.1">
    <property type="nucleotide sequence ID" value="XM_008712530.1"/>
</dbReference>
<dbReference type="InterPro" id="IPR011009">
    <property type="entry name" value="Kinase-like_dom_sf"/>
</dbReference>
<reference evidence="2 3" key="1">
    <citation type="submission" date="2013-03" db="EMBL/GenBank/DDBJ databases">
        <title>The Genome Sequence of Phialophora europaea CBS 101466.</title>
        <authorList>
            <consortium name="The Broad Institute Genomics Platform"/>
            <person name="Cuomo C."/>
            <person name="de Hoog S."/>
            <person name="Gorbushina A."/>
            <person name="Walker B."/>
            <person name="Young S.K."/>
            <person name="Zeng Q."/>
            <person name="Gargeya S."/>
            <person name="Fitzgerald M."/>
            <person name="Haas B."/>
            <person name="Abouelleil A."/>
            <person name="Allen A.W."/>
            <person name="Alvarado L."/>
            <person name="Arachchi H.M."/>
            <person name="Berlin A.M."/>
            <person name="Chapman S.B."/>
            <person name="Gainer-Dewar J."/>
            <person name="Goldberg J."/>
            <person name="Griggs A."/>
            <person name="Gujja S."/>
            <person name="Hansen M."/>
            <person name="Howarth C."/>
            <person name="Imamovic A."/>
            <person name="Ireland A."/>
            <person name="Larimer J."/>
            <person name="McCowan C."/>
            <person name="Murphy C."/>
            <person name="Pearson M."/>
            <person name="Poon T.W."/>
            <person name="Priest M."/>
            <person name="Roberts A."/>
            <person name="Saif S."/>
            <person name="Shea T."/>
            <person name="Sisk P."/>
            <person name="Sykes S."/>
            <person name="Wortman J."/>
            <person name="Nusbaum C."/>
            <person name="Birren B."/>
        </authorList>
    </citation>
    <scope>NUCLEOTIDE SEQUENCE [LARGE SCALE GENOMIC DNA]</scope>
    <source>
        <strain evidence="2 3">CBS 101466</strain>
    </source>
</reference>
<evidence type="ECO:0000256" key="1">
    <source>
        <dbReference type="SAM" id="MobiDB-lite"/>
    </source>
</evidence>
<proteinExistence type="predicted"/>
<feature type="compositionally biased region" description="Polar residues" evidence="1">
    <location>
        <begin position="309"/>
        <end position="321"/>
    </location>
</feature>
<dbReference type="Gene3D" id="3.90.1200.10">
    <property type="match status" value="1"/>
</dbReference>
<organism evidence="2 3">
    <name type="scientific">Cyphellophora europaea (strain CBS 101466)</name>
    <name type="common">Phialophora europaea</name>
    <dbReference type="NCBI Taxonomy" id="1220924"/>
    <lineage>
        <taxon>Eukaryota</taxon>
        <taxon>Fungi</taxon>
        <taxon>Dikarya</taxon>
        <taxon>Ascomycota</taxon>
        <taxon>Pezizomycotina</taxon>
        <taxon>Eurotiomycetes</taxon>
        <taxon>Chaetothyriomycetidae</taxon>
        <taxon>Chaetothyriales</taxon>
        <taxon>Cyphellophoraceae</taxon>
        <taxon>Cyphellophora</taxon>
    </lineage>
</organism>
<dbReference type="SUPFAM" id="SSF56112">
    <property type="entry name" value="Protein kinase-like (PK-like)"/>
    <property type="match status" value="1"/>
</dbReference>